<organism evidence="5 6">
    <name type="scientific">Emydomyces testavorans</name>
    <dbReference type="NCBI Taxonomy" id="2070801"/>
    <lineage>
        <taxon>Eukaryota</taxon>
        <taxon>Fungi</taxon>
        <taxon>Dikarya</taxon>
        <taxon>Ascomycota</taxon>
        <taxon>Pezizomycotina</taxon>
        <taxon>Eurotiomycetes</taxon>
        <taxon>Eurotiomycetidae</taxon>
        <taxon>Onygenales</taxon>
        <taxon>Nannizziopsiaceae</taxon>
        <taxon>Emydomyces</taxon>
    </lineage>
</organism>
<gene>
    <name evidence="5" type="ORF">PRK78_003558</name>
</gene>
<name>A0AAF0IIW4_9EURO</name>
<evidence type="ECO:0000313" key="6">
    <source>
        <dbReference type="Proteomes" id="UP001219355"/>
    </source>
</evidence>
<evidence type="ECO:0000256" key="3">
    <source>
        <dbReference type="ARBA" id="ARBA00022801"/>
    </source>
</evidence>
<sequence length="285" mass="31183">MGDFGADLPPEATLPLLKIAEPIAAEEDIHVLVTGFGPFKTNPLNPSFLIASSLPATTPAPSSSNPKRRTIRIHSHPSPLRVSYSNVRVGIPTIMECFKRAHDGQPPDFVIHIGMASTRHYYSVETRAHRDGYRVTDVDGQVGYEDGEAVWKREGLPEVLSPGPVATEISCVSSSITSAPPTRPAASKLPIHIHPSPPEATFLETWRSFLPATTDLRLSEDAGRYLCEFIYYSSLAYAYKEGRARSVVFLHVPGWTDQASVEKGKDVVIGLIKTLVSCWLDHGVN</sequence>
<accession>A0AAF0IIW4</accession>
<keyword evidence="3 5" id="KW-0378">Hydrolase</keyword>
<dbReference type="Gene3D" id="3.40.630.20">
    <property type="entry name" value="Peptidase C15, pyroglutamyl peptidase I-like"/>
    <property type="match status" value="1"/>
</dbReference>
<dbReference type="InterPro" id="IPR036440">
    <property type="entry name" value="Peptidase_C15-like_sf"/>
</dbReference>
<dbReference type="SUPFAM" id="SSF53182">
    <property type="entry name" value="Pyrrolidone carboxyl peptidase (pyroglutamate aminopeptidase)"/>
    <property type="match status" value="1"/>
</dbReference>
<dbReference type="GO" id="GO:0016920">
    <property type="term" value="F:pyroglutamyl-peptidase activity"/>
    <property type="evidence" value="ECO:0007669"/>
    <property type="project" value="UniProtKB-EC"/>
</dbReference>
<keyword evidence="2" id="KW-0645">Protease</keyword>
<evidence type="ECO:0000256" key="1">
    <source>
        <dbReference type="ARBA" id="ARBA00006641"/>
    </source>
</evidence>
<dbReference type="Proteomes" id="UP001219355">
    <property type="component" value="Chromosome 2"/>
</dbReference>
<reference evidence="5" key="1">
    <citation type="submission" date="2023-03" db="EMBL/GenBank/DDBJ databases">
        <title>Emydomyces testavorans Genome Sequence.</title>
        <authorList>
            <person name="Hoyer L."/>
        </authorList>
    </citation>
    <scope>NUCLEOTIDE SEQUENCE</scope>
    <source>
        <strain evidence="5">16-2883</strain>
    </source>
</reference>
<comment type="similarity">
    <text evidence="1">Belongs to the peptidase C15 family.</text>
</comment>
<dbReference type="InterPro" id="IPR016125">
    <property type="entry name" value="Peptidase_C15-like"/>
</dbReference>
<dbReference type="EMBL" id="CP120628">
    <property type="protein sequence ID" value="WEW58091.1"/>
    <property type="molecule type" value="Genomic_DNA"/>
</dbReference>
<dbReference type="EC" id="3.4.19.3" evidence="5"/>
<dbReference type="AlphaFoldDB" id="A0AAF0IIW4"/>
<evidence type="ECO:0000313" key="5">
    <source>
        <dbReference type="EMBL" id="WEW58091.1"/>
    </source>
</evidence>
<keyword evidence="6" id="KW-1185">Reference proteome</keyword>
<dbReference type="GO" id="GO:0006508">
    <property type="term" value="P:proteolysis"/>
    <property type="evidence" value="ECO:0007669"/>
    <property type="project" value="UniProtKB-KW"/>
</dbReference>
<dbReference type="PANTHER" id="PTHR23402:SF1">
    <property type="entry name" value="PYROGLUTAMYL-PEPTIDASE I"/>
    <property type="match status" value="1"/>
</dbReference>
<proteinExistence type="inferred from homology"/>
<dbReference type="Pfam" id="PF01470">
    <property type="entry name" value="Peptidase_C15"/>
    <property type="match status" value="1"/>
</dbReference>
<evidence type="ECO:0000256" key="4">
    <source>
        <dbReference type="ARBA" id="ARBA00022807"/>
    </source>
</evidence>
<evidence type="ECO:0000256" key="2">
    <source>
        <dbReference type="ARBA" id="ARBA00022670"/>
    </source>
</evidence>
<keyword evidence="4" id="KW-0788">Thiol protease</keyword>
<dbReference type="PANTHER" id="PTHR23402">
    <property type="entry name" value="PROTEASE FAMILY C15 PYROGLUTAMYL-PEPTIDASE I-RELATED"/>
    <property type="match status" value="1"/>
</dbReference>
<protein>
    <submittedName>
        <fullName evidence="5">Pyroglutamyl-peptidase I</fullName>
        <ecNumber evidence="5">3.4.19.3</ecNumber>
    </submittedName>
</protein>